<keyword evidence="2" id="KW-1185">Reference proteome</keyword>
<dbReference type="KEGG" id="apre:CNX65_04370"/>
<accession>A0A290Z0V5</accession>
<dbReference type="AlphaFoldDB" id="A0A290Z0V5"/>
<dbReference type="Proteomes" id="UP000218505">
    <property type="component" value="Chromosome"/>
</dbReference>
<evidence type="ECO:0000313" key="2">
    <source>
        <dbReference type="Proteomes" id="UP000218505"/>
    </source>
</evidence>
<reference evidence="1" key="1">
    <citation type="submission" date="2017-09" db="EMBL/GenBank/DDBJ databases">
        <title>Complete Genome Sequence of ansamitocin-producing Bacterium Actinosynnema pretiosum X47.</title>
        <authorList>
            <person name="Cao G."/>
            <person name="Zong G."/>
            <person name="Zhong C."/>
            <person name="Fu J."/>
        </authorList>
    </citation>
    <scope>NUCLEOTIDE SEQUENCE [LARGE SCALE GENOMIC DNA]</scope>
    <source>
        <strain evidence="1">X47</strain>
    </source>
</reference>
<name>A0A290Z0V5_9PSEU</name>
<proteinExistence type="predicted"/>
<sequence length="156" mass="16407">MAKPPEAVPETAGSVVEITTEAAEAIAVGVNEITVGAGAAAAGQAAERASGRTAADEVEREIERVVEQAAEQVVGPSGPGRRVQRTVNFDRDVLERARAAATYLAAREPGSGVRSLADIVNPAVAAYVAELERRYNEGAGFRRVYRMPPGRPSRKP</sequence>
<dbReference type="RefSeq" id="WP_096491615.1">
    <property type="nucleotide sequence ID" value="NZ_CP023445.1"/>
</dbReference>
<protein>
    <recommendedName>
        <fullName evidence="3">Centromere-binding protein ParB C-terminal domain-containing protein</fullName>
    </recommendedName>
</protein>
<evidence type="ECO:0008006" key="3">
    <source>
        <dbReference type="Google" id="ProtNLM"/>
    </source>
</evidence>
<organism evidence="1 2">
    <name type="scientific">Actinosynnema pretiosum</name>
    <dbReference type="NCBI Taxonomy" id="42197"/>
    <lineage>
        <taxon>Bacteria</taxon>
        <taxon>Bacillati</taxon>
        <taxon>Actinomycetota</taxon>
        <taxon>Actinomycetes</taxon>
        <taxon>Pseudonocardiales</taxon>
        <taxon>Pseudonocardiaceae</taxon>
        <taxon>Actinosynnema</taxon>
    </lineage>
</organism>
<dbReference type="Gene3D" id="6.10.180.30">
    <property type="match status" value="1"/>
</dbReference>
<dbReference type="EMBL" id="CP023445">
    <property type="protein sequence ID" value="ATE52615.1"/>
    <property type="molecule type" value="Genomic_DNA"/>
</dbReference>
<evidence type="ECO:0000313" key="1">
    <source>
        <dbReference type="EMBL" id="ATE52615.1"/>
    </source>
</evidence>
<gene>
    <name evidence="1" type="ORF">CNX65_04370</name>
</gene>